<accession>A0A9Q5NZC2</accession>
<dbReference type="EMBL" id="MKIQ01000028">
    <property type="protein sequence ID" value="OFI46366.1"/>
    <property type="molecule type" value="Genomic_DNA"/>
</dbReference>
<sequence length="96" mass="11648">MQAHKDDNYYYNQEEERPLTREFIPKEDHAKYMDARLKEVIFFAKMSFFSITLVILNYLFMMILPTFASVLVSFIITYSVFEIGRRLFNYNKHDNE</sequence>
<evidence type="ECO:0000256" key="1">
    <source>
        <dbReference type="SAM" id="Phobius"/>
    </source>
</evidence>
<organism evidence="2 3">
    <name type="scientific">Floricoccus penangensis</name>
    <dbReference type="NCBI Taxonomy" id="1859475"/>
    <lineage>
        <taxon>Bacteria</taxon>
        <taxon>Bacillati</taxon>
        <taxon>Bacillota</taxon>
        <taxon>Bacilli</taxon>
        <taxon>Lactobacillales</taxon>
        <taxon>Streptococcaceae</taxon>
        <taxon>Floricoccus</taxon>
    </lineage>
</organism>
<evidence type="ECO:0000313" key="3">
    <source>
        <dbReference type="Proteomes" id="UP000177273"/>
    </source>
</evidence>
<keyword evidence="1" id="KW-0472">Membrane</keyword>
<feature type="transmembrane region" description="Helical" evidence="1">
    <location>
        <begin position="40"/>
        <end position="60"/>
    </location>
</feature>
<dbReference type="Pfam" id="PF11674">
    <property type="entry name" value="DUF3270"/>
    <property type="match status" value="1"/>
</dbReference>
<keyword evidence="3" id="KW-1185">Reference proteome</keyword>
<evidence type="ECO:0008006" key="4">
    <source>
        <dbReference type="Google" id="ProtNLM"/>
    </source>
</evidence>
<keyword evidence="1" id="KW-1133">Transmembrane helix</keyword>
<keyword evidence="1" id="KW-0812">Transmembrane</keyword>
<reference evidence="3" key="1">
    <citation type="submission" date="2016-09" db="EMBL/GenBank/DDBJ databases">
        <title>Draft genome sequence of a novel species of the family Streptococcaceae isolated from flowers.</title>
        <authorList>
            <person name="Chuah L.-O."/>
            <person name="Yap K.-P."/>
            <person name="Thong K.L."/>
            <person name="Liong M.T."/>
            <person name="Ahmad R."/>
            <person name="Rusul G."/>
        </authorList>
    </citation>
    <scope>NUCLEOTIDE SEQUENCE [LARGE SCALE GENOMIC DNA]</scope>
    <source>
        <strain evidence="3">HibF3</strain>
    </source>
</reference>
<dbReference type="AlphaFoldDB" id="A0A9Q5NZC2"/>
<dbReference type="RefSeq" id="WP_070788303.1">
    <property type="nucleotide sequence ID" value="NZ_CP075561.1"/>
</dbReference>
<dbReference type="Proteomes" id="UP000177273">
    <property type="component" value="Unassembled WGS sequence"/>
</dbReference>
<proteinExistence type="predicted"/>
<name>A0A9Q5NZC2_9LACT</name>
<dbReference type="OrthoDB" id="9837643at2"/>
<feature type="transmembrane region" description="Helical" evidence="1">
    <location>
        <begin position="66"/>
        <end position="84"/>
    </location>
</feature>
<dbReference type="InterPro" id="IPR021688">
    <property type="entry name" value="DUF3270"/>
</dbReference>
<evidence type="ECO:0000313" key="2">
    <source>
        <dbReference type="EMBL" id="OFI46366.1"/>
    </source>
</evidence>
<gene>
    <name evidence="2" type="ORF">BG262_04950</name>
</gene>
<protein>
    <recommendedName>
        <fullName evidence="4">DUF3270 domain-containing protein</fullName>
    </recommendedName>
</protein>
<comment type="caution">
    <text evidence="2">The sequence shown here is derived from an EMBL/GenBank/DDBJ whole genome shotgun (WGS) entry which is preliminary data.</text>
</comment>